<evidence type="ECO:0000313" key="3">
    <source>
        <dbReference type="Proteomes" id="UP000467130"/>
    </source>
</evidence>
<organism evidence="2 3">
    <name type="scientific">Mycobacterium stomatepiae</name>
    <dbReference type="NCBI Taxonomy" id="470076"/>
    <lineage>
        <taxon>Bacteria</taxon>
        <taxon>Bacillati</taxon>
        <taxon>Actinomycetota</taxon>
        <taxon>Actinomycetes</taxon>
        <taxon>Mycobacteriales</taxon>
        <taxon>Mycobacteriaceae</taxon>
        <taxon>Mycobacterium</taxon>
        <taxon>Mycobacterium simiae complex</taxon>
    </lineage>
</organism>
<feature type="domain" description="VOC" evidence="1">
    <location>
        <begin position="1"/>
        <end position="70"/>
    </location>
</feature>
<dbReference type="EMBL" id="AP022587">
    <property type="protein sequence ID" value="BBY24158.1"/>
    <property type="molecule type" value="Genomic_DNA"/>
</dbReference>
<protein>
    <recommendedName>
        <fullName evidence="1">VOC domain-containing protein</fullName>
    </recommendedName>
</protein>
<evidence type="ECO:0000313" key="2">
    <source>
        <dbReference type="EMBL" id="BBY24158.1"/>
    </source>
</evidence>
<dbReference type="KEGG" id="msto:MSTO_43630"/>
<reference evidence="2 3" key="1">
    <citation type="journal article" date="2019" name="Emerg. Microbes Infect.">
        <title>Comprehensive subspecies identification of 175 nontuberculous mycobacteria species based on 7547 genomic profiles.</title>
        <authorList>
            <person name="Matsumoto Y."/>
            <person name="Kinjo T."/>
            <person name="Motooka D."/>
            <person name="Nabeya D."/>
            <person name="Jung N."/>
            <person name="Uechi K."/>
            <person name="Horii T."/>
            <person name="Iida T."/>
            <person name="Fujita J."/>
            <person name="Nakamura S."/>
        </authorList>
    </citation>
    <scope>NUCLEOTIDE SEQUENCE [LARGE SCALE GENOMIC DNA]</scope>
    <source>
        <strain evidence="2 3">JCM 17783</strain>
    </source>
</reference>
<dbReference type="InterPro" id="IPR037523">
    <property type="entry name" value="VOC_core"/>
</dbReference>
<dbReference type="PROSITE" id="PS51819">
    <property type="entry name" value="VOC"/>
    <property type="match status" value="1"/>
</dbReference>
<evidence type="ECO:0000259" key="1">
    <source>
        <dbReference type="PROSITE" id="PS51819"/>
    </source>
</evidence>
<accession>A0A7I7QCV8</accession>
<dbReference type="RefSeq" id="WP_163791722.1">
    <property type="nucleotide sequence ID" value="NZ_AP022587.1"/>
</dbReference>
<dbReference type="Proteomes" id="UP000467130">
    <property type="component" value="Chromosome"/>
</dbReference>
<dbReference type="SUPFAM" id="SSF54593">
    <property type="entry name" value="Glyoxalase/Bleomycin resistance protein/Dihydroxybiphenyl dioxygenase"/>
    <property type="match status" value="1"/>
</dbReference>
<name>A0A7I7QCV8_9MYCO</name>
<dbReference type="InterPro" id="IPR029068">
    <property type="entry name" value="Glyas_Bleomycin-R_OHBP_Dase"/>
</dbReference>
<gene>
    <name evidence="2" type="ORF">MSTO_43630</name>
</gene>
<dbReference type="Gene3D" id="3.10.180.10">
    <property type="entry name" value="2,3-Dihydroxybiphenyl 1,2-Dioxygenase, domain 1"/>
    <property type="match status" value="1"/>
</dbReference>
<dbReference type="AlphaFoldDB" id="A0A7I7QCV8"/>
<keyword evidence="3" id="KW-1185">Reference proteome</keyword>
<sequence>MIEFKIELIESPTDGLAHLAMAADDVDDTFTELLRIGLAAERIPHRLEAAKARSALLSDEFGFQIQLIAYDADSPDI</sequence>
<proteinExistence type="predicted"/>